<dbReference type="OrthoDB" id="3622980at2759"/>
<reference evidence="3" key="1">
    <citation type="journal article" date="2017" name="bioRxiv">
        <title>Conservation of a gene cluster reveals novel cercosporin biosynthetic mechanisms and extends production to the genus Colletotrichum.</title>
        <authorList>
            <person name="de Jonge R."/>
            <person name="Ebert M.K."/>
            <person name="Huitt-Roehl C.R."/>
            <person name="Pal P."/>
            <person name="Suttle J.C."/>
            <person name="Spanner R.E."/>
            <person name="Neubauer J.D."/>
            <person name="Jurick W.M.II."/>
            <person name="Stott K.A."/>
            <person name="Secor G.A."/>
            <person name="Thomma B.P.H.J."/>
            <person name="Van de Peer Y."/>
            <person name="Townsend C.A."/>
            <person name="Bolton M.D."/>
        </authorList>
    </citation>
    <scope>NUCLEOTIDE SEQUENCE [LARGE SCALE GENOMIC DNA]</scope>
    <source>
        <strain evidence="3">CBS538.71</strain>
    </source>
</reference>
<accession>A0A2S6CL48</accession>
<sequence>MQISKLFGLTLAVWSTTVSAKLHFNFAQGGHNASTEALNHCLDMYQEAVQLAYKPQAMFKKGDWKPLQGVDNYDHSINNSRFNCTGAEDSVFEDGKKHSGKSRTPYLQVCMPMFRAAAREGARWAHCTLKDHDLRKGTVRGFIYMGWSPAGFEVCNDDAKKGMQSTGPCRITRDQSKLFEGYEGNRM</sequence>
<evidence type="ECO:0000313" key="3">
    <source>
        <dbReference type="Proteomes" id="UP000237631"/>
    </source>
</evidence>
<organism evidence="2 3">
    <name type="scientific">Cercospora berteroae</name>
    <dbReference type="NCBI Taxonomy" id="357750"/>
    <lineage>
        <taxon>Eukaryota</taxon>
        <taxon>Fungi</taxon>
        <taxon>Dikarya</taxon>
        <taxon>Ascomycota</taxon>
        <taxon>Pezizomycotina</taxon>
        <taxon>Dothideomycetes</taxon>
        <taxon>Dothideomycetidae</taxon>
        <taxon>Mycosphaerellales</taxon>
        <taxon>Mycosphaerellaceae</taxon>
        <taxon>Cercospora</taxon>
    </lineage>
</organism>
<dbReference type="AlphaFoldDB" id="A0A2S6CL48"/>
<name>A0A2S6CL48_9PEZI</name>
<evidence type="ECO:0008006" key="4">
    <source>
        <dbReference type="Google" id="ProtNLM"/>
    </source>
</evidence>
<comment type="caution">
    <text evidence="2">The sequence shown here is derived from an EMBL/GenBank/DDBJ whole genome shotgun (WGS) entry which is preliminary data.</text>
</comment>
<gene>
    <name evidence="2" type="ORF">CBER1_07353</name>
</gene>
<evidence type="ECO:0000313" key="2">
    <source>
        <dbReference type="EMBL" id="PPJ60439.1"/>
    </source>
</evidence>
<dbReference type="EMBL" id="PNEN01000271">
    <property type="protein sequence ID" value="PPJ60439.1"/>
    <property type="molecule type" value="Genomic_DNA"/>
</dbReference>
<proteinExistence type="predicted"/>
<dbReference type="Proteomes" id="UP000237631">
    <property type="component" value="Unassembled WGS sequence"/>
</dbReference>
<feature type="chain" id="PRO_5015709497" description="Ecp2 effector protein domain-containing protein" evidence="1">
    <location>
        <begin position="21"/>
        <end position="187"/>
    </location>
</feature>
<protein>
    <recommendedName>
        <fullName evidence="4">Ecp2 effector protein domain-containing protein</fullName>
    </recommendedName>
</protein>
<feature type="signal peptide" evidence="1">
    <location>
        <begin position="1"/>
        <end position="20"/>
    </location>
</feature>
<keyword evidence="1" id="KW-0732">Signal</keyword>
<evidence type="ECO:0000256" key="1">
    <source>
        <dbReference type="SAM" id="SignalP"/>
    </source>
</evidence>
<keyword evidence="3" id="KW-1185">Reference proteome</keyword>